<comment type="caution">
    <text evidence="1">The sequence shown here is derived from an EMBL/GenBank/DDBJ whole genome shotgun (WGS) entry which is preliminary data.</text>
</comment>
<gene>
    <name evidence="1" type="ORF">DB30_03158</name>
</gene>
<proteinExistence type="predicted"/>
<evidence type="ECO:0000313" key="1">
    <source>
        <dbReference type="EMBL" id="KIG17457.1"/>
    </source>
</evidence>
<dbReference type="Proteomes" id="UP000031599">
    <property type="component" value="Unassembled WGS sequence"/>
</dbReference>
<accession>A0A0C2DCL3</accession>
<protein>
    <submittedName>
        <fullName evidence="1">Uncharacterized protein</fullName>
    </submittedName>
</protein>
<dbReference type="SUPFAM" id="SSF51316">
    <property type="entry name" value="Mss4-like"/>
    <property type="match status" value="1"/>
</dbReference>
<dbReference type="EMBL" id="JMCC02000023">
    <property type="protein sequence ID" value="KIG17457.1"/>
    <property type="molecule type" value="Genomic_DNA"/>
</dbReference>
<organism evidence="1 2">
    <name type="scientific">Enhygromyxa salina</name>
    <dbReference type="NCBI Taxonomy" id="215803"/>
    <lineage>
        <taxon>Bacteria</taxon>
        <taxon>Pseudomonadati</taxon>
        <taxon>Myxococcota</taxon>
        <taxon>Polyangia</taxon>
        <taxon>Nannocystales</taxon>
        <taxon>Nannocystaceae</taxon>
        <taxon>Enhygromyxa</taxon>
    </lineage>
</organism>
<sequence length="43" mass="4760">MYLTAGTHDDPIGVGTNTHIFCGSGADWDRDMDGVRRFDERSS</sequence>
<dbReference type="AlphaFoldDB" id="A0A0C2DCL3"/>
<evidence type="ECO:0000313" key="2">
    <source>
        <dbReference type="Proteomes" id="UP000031599"/>
    </source>
</evidence>
<dbReference type="InterPro" id="IPR011057">
    <property type="entry name" value="Mss4-like_sf"/>
</dbReference>
<reference evidence="1 2" key="1">
    <citation type="submission" date="2014-12" db="EMBL/GenBank/DDBJ databases">
        <title>Genome assembly of Enhygromyxa salina DSM 15201.</title>
        <authorList>
            <person name="Sharma G."/>
            <person name="Subramanian S."/>
        </authorList>
    </citation>
    <scope>NUCLEOTIDE SEQUENCE [LARGE SCALE GENOMIC DNA]</scope>
    <source>
        <strain evidence="1 2">DSM 15201</strain>
    </source>
</reference>
<name>A0A0C2DCL3_9BACT</name>